<dbReference type="SUPFAM" id="SSF56801">
    <property type="entry name" value="Acetyl-CoA synthetase-like"/>
    <property type="match status" value="1"/>
</dbReference>
<dbReference type="Gene3D" id="3.40.50.12780">
    <property type="entry name" value="N-terminal domain of ligase-like"/>
    <property type="match status" value="2"/>
</dbReference>
<comment type="similarity">
    <text evidence="1">Belongs to the ATP-dependent AMP-binding enzyme family.</text>
</comment>
<dbReference type="EC" id="6.2.1.2" evidence="4"/>
<evidence type="ECO:0000256" key="6">
    <source>
        <dbReference type="ARBA" id="ARBA00047319"/>
    </source>
</evidence>
<name>A0AAV8ZSG1_9CUCU</name>
<dbReference type="GO" id="GO:0006631">
    <property type="term" value="P:fatty acid metabolic process"/>
    <property type="evidence" value="ECO:0007669"/>
    <property type="project" value="TreeGrafter"/>
</dbReference>
<comment type="function">
    <text evidence="3">Acyl-CoA synthases catalyze the initial reaction in fatty acid metabolism, by forming a thioester with CoA. Has some preference toward medium-chain substrates. Plays a role in adipocyte differentiation.</text>
</comment>
<comment type="caution">
    <text evidence="10">The sequence shown here is derived from an EMBL/GenBank/DDBJ whole genome shotgun (WGS) entry which is preliminary data.</text>
</comment>
<accession>A0AAV8ZSG1</accession>
<evidence type="ECO:0000313" key="10">
    <source>
        <dbReference type="EMBL" id="KAJ8968063.1"/>
    </source>
</evidence>
<gene>
    <name evidence="10" type="ORF">NQ314_002502</name>
</gene>
<dbReference type="InterPro" id="IPR025110">
    <property type="entry name" value="AMP-bd_C"/>
</dbReference>
<feature type="domain" description="AMP-binding enzyme C-terminal" evidence="9">
    <location>
        <begin position="436"/>
        <end position="511"/>
    </location>
</feature>
<keyword evidence="11" id="KW-1185">Reference proteome</keyword>
<dbReference type="InterPro" id="IPR045851">
    <property type="entry name" value="AMP-bd_C_sf"/>
</dbReference>
<dbReference type="InterPro" id="IPR020845">
    <property type="entry name" value="AMP-binding_CS"/>
</dbReference>
<organism evidence="10 11">
    <name type="scientific">Rhamnusium bicolor</name>
    <dbReference type="NCBI Taxonomy" id="1586634"/>
    <lineage>
        <taxon>Eukaryota</taxon>
        <taxon>Metazoa</taxon>
        <taxon>Ecdysozoa</taxon>
        <taxon>Arthropoda</taxon>
        <taxon>Hexapoda</taxon>
        <taxon>Insecta</taxon>
        <taxon>Pterygota</taxon>
        <taxon>Neoptera</taxon>
        <taxon>Endopterygota</taxon>
        <taxon>Coleoptera</taxon>
        <taxon>Polyphaga</taxon>
        <taxon>Cucujiformia</taxon>
        <taxon>Chrysomeloidea</taxon>
        <taxon>Cerambycidae</taxon>
        <taxon>Lepturinae</taxon>
        <taxon>Rhagiini</taxon>
        <taxon>Rhamnusium</taxon>
    </lineage>
</organism>
<evidence type="ECO:0000256" key="2">
    <source>
        <dbReference type="ARBA" id="ARBA00022598"/>
    </source>
</evidence>
<dbReference type="PROSITE" id="PS00455">
    <property type="entry name" value="AMP_BINDING"/>
    <property type="match status" value="1"/>
</dbReference>
<feature type="domain" description="AMP-dependent synthetase/ligase" evidence="8">
    <location>
        <begin position="287"/>
        <end position="385"/>
    </location>
</feature>
<dbReference type="Pfam" id="PF13193">
    <property type="entry name" value="AMP-binding_C"/>
    <property type="match status" value="1"/>
</dbReference>
<evidence type="ECO:0000313" key="11">
    <source>
        <dbReference type="Proteomes" id="UP001162156"/>
    </source>
</evidence>
<evidence type="ECO:0000256" key="7">
    <source>
        <dbReference type="ARBA" id="ARBA00048277"/>
    </source>
</evidence>
<dbReference type="PANTHER" id="PTHR43201:SF5">
    <property type="entry name" value="MEDIUM-CHAIN ACYL-COA LIGASE ACSF2, MITOCHONDRIAL"/>
    <property type="match status" value="1"/>
</dbReference>
<evidence type="ECO:0000256" key="4">
    <source>
        <dbReference type="ARBA" id="ARBA00039009"/>
    </source>
</evidence>
<comment type="catalytic activity">
    <reaction evidence="7">
        <text>a medium-chain fatty acid + ATP + CoA = a medium-chain fatty acyl-CoA + AMP + diphosphate</text>
        <dbReference type="Rhea" id="RHEA:48340"/>
        <dbReference type="ChEBI" id="CHEBI:30616"/>
        <dbReference type="ChEBI" id="CHEBI:33019"/>
        <dbReference type="ChEBI" id="CHEBI:57287"/>
        <dbReference type="ChEBI" id="CHEBI:59558"/>
        <dbReference type="ChEBI" id="CHEBI:90546"/>
        <dbReference type="ChEBI" id="CHEBI:456215"/>
        <dbReference type="EC" id="6.2.1.2"/>
    </reaction>
</comment>
<dbReference type="AlphaFoldDB" id="A0AAV8ZSG1"/>
<protein>
    <recommendedName>
        <fullName evidence="5">Medium-chain acyl-CoA ligase ACSF2, mitochondrial</fullName>
        <ecNumber evidence="4">6.2.1.2</ecNumber>
    </recommendedName>
</protein>
<reference evidence="10" key="1">
    <citation type="journal article" date="2023" name="Insect Mol. Biol.">
        <title>Genome sequencing provides insights into the evolution of gene families encoding plant cell wall-degrading enzymes in longhorned beetles.</title>
        <authorList>
            <person name="Shin N.R."/>
            <person name="Okamura Y."/>
            <person name="Kirsch R."/>
            <person name="Pauchet Y."/>
        </authorList>
    </citation>
    <scope>NUCLEOTIDE SEQUENCE</scope>
    <source>
        <strain evidence="10">RBIC_L_NR</strain>
    </source>
</reference>
<dbReference type="PANTHER" id="PTHR43201">
    <property type="entry name" value="ACYL-COA SYNTHETASE"/>
    <property type="match status" value="1"/>
</dbReference>
<proteinExistence type="inferred from homology"/>
<feature type="domain" description="AMP-dependent synthetase/ligase" evidence="8">
    <location>
        <begin position="54"/>
        <end position="279"/>
    </location>
</feature>
<comment type="catalytic activity">
    <reaction evidence="6">
        <text>octanoate + ATP + CoA = octanoyl-CoA + AMP + diphosphate</text>
        <dbReference type="Rhea" id="RHEA:33631"/>
        <dbReference type="ChEBI" id="CHEBI:25646"/>
        <dbReference type="ChEBI" id="CHEBI:30616"/>
        <dbReference type="ChEBI" id="CHEBI:33019"/>
        <dbReference type="ChEBI" id="CHEBI:57287"/>
        <dbReference type="ChEBI" id="CHEBI:57386"/>
        <dbReference type="ChEBI" id="CHEBI:456215"/>
    </reaction>
</comment>
<evidence type="ECO:0000256" key="3">
    <source>
        <dbReference type="ARBA" id="ARBA00037247"/>
    </source>
</evidence>
<dbReference type="Proteomes" id="UP001162156">
    <property type="component" value="Unassembled WGS sequence"/>
</dbReference>
<dbReference type="EMBL" id="JANEYF010000769">
    <property type="protein sequence ID" value="KAJ8968063.1"/>
    <property type="molecule type" value="Genomic_DNA"/>
</dbReference>
<evidence type="ECO:0000259" key="8">
    <source>
        <dbReference type="Pfam" id="PF00501"/>
    </source>
</evidence>
<evidence type="ECO:0000259" key="9">
    <source>
        <dbReference type="Pfam" id="PF13193"/>
    </source>
</evidence>
<evidence type="ECO:0000256" key="5">
    <source>
        <dbReference type="ARBA" id="ARBA00039638"/>
    </source>
</evidence>
<dbReference type="Pfam" id="PF00501">
    <property type="entry name" value="AMP-binding"/>
    <property type="match status" value="2"/>
</dbReference>
<dbReference type="InterPro" id="IPR000873">
    <property type="entry name" value="AMP-dep_synth/lig_dom"/>
</dbReference>
<keyword evidence="2" id="KW-0436">Ligase</keyword>
<dbReference type="FunFam" id="3.30.300.30:FF:000008">
    <property type="entry name" value="2,3-dihydroxybenzoate-AMP ligase"/>
    <property type="match status" value="1"/>
</dbReference>
<evidence type="ECO:0000256" key="1">
    <source>
        <dbReference type="ARBA" id="ARBA00006432"/>
    </source>
</evidence>
<dbReference type="InterPro" id="IPR042099">
    <property type="entry name" value="ANL_N_sf"/>
</dbReference>
<sequence>MNETENEITGQKESLLQKNIYINIWTKIRRISKLSYLHNVGKEPLRPLTFGLLLEDTVQKHGDKCAIISTHQNKKFSYSEVLHQADRLAAGLINIGFQNGDRVGIWAPNLIEWYIANMACARAGFVMVAINPAYQPKEMEYCIKKLVFALNTFEDLKNALSQHLNEYVFISRGTHNFNEILDLADAKSIKLIKNNQDNIKIDDPCNIQFTSGTTGQSKAAVVSHFNMVNNGFYVGKRNELGKKHHKICVQVPLFHAFGTVITISASLNYGSTLMLPSPILKKARKENISPEIAVTGGAICSPQLFKDMLEVLNLKKVKSVYGLSETTAVVFQSLYDDDQRKSTSTVGYIQDHIEAKVVDANDKIVPIGAPGELCLRGYSVMLGYWEDEEKTKETIGPHKWLRTGDQFIIDENGYGKVVGRLKEMIIRGGENIFPREIEDFLNTHSDILETHVIGLPHERLGEEVCACVRLKEDRTITLDEIKKYCKGNIAHFKIPSVLVIVDNFPKTASGKIQKFKLIEIVKNNKVNKEVI</sequence>
<dbReference type="GO" id="GO:0031956">
    <property type="term" value="F:medium-chain fatty acid-CoA ligase activity"/>
    <property type="evidence" value="ECO:0007669"/>
    <property type="project" value="UniProtKB-EC"/>
</dbReference>
<dbReference type="Gene3D" id="3.30.300.30">
    <property type="match status" value="1"/>
</dbReference>